<evidence type="ECO:0000313" key="3">
    <source>
        <dbReference type="Proteomes" id="UP000215455"/>
    </source>
</evidence>
<feature type="transmembrane region" description="Helical" evidence="1">
    <location>
        <begin position="40"/>
        <end position="58"/>
    </location>
</feature>
<comment type="caution">
    <text evidence="2">The sequence shown here is derived from an EMBL/GenBank/DDBJ whole genome shotgun (WGS) entry which is preliminary data.</text>
</comment>
<keyword evidence="1" id="KW-0812">Transmembrane</keyword>
<feature type="transmembrane region" description="Helical" evidence="1">
    <location>
        <begin position="16"/>
        <end position="34"/>
    </location>
</feature>
<keyword evidence="1" id="KW-1133">Transmembrane helix</keyword>
<feature type="transmembrane region" description="Helical" evidence="1">
    <location>
        <begin position="122"/>
        <end position="146"/>
    </location>
</feature>
<keyword evidence="3" id="KW-1185">Reference proteome</keyword>
<organism evidence="2 3">
    <name type="scientific">Pseudomonas umsongensis</name>
    <dbReference type="NCBI Taxonomy" id="198618"/>
    <lineage>
        <taxon>Bacteria</taxon>
        <taxon>Pseudomonadati</taxon>
        <taxon>Pseudomonadota</taxon>
        <taxon>Gammaproteobacteria</taxon>
        <taxon>Pseudomonadales</taxon>
        <taxon>Pseudomonadaceae</taxon>
        <taxon>Pseudomonas</taxon>
    </lineage>
</organism>
<keyword evidence="1" id="KW-0472">Membrane</keyword>
<evidence type="ECO:0000313" key="2">
    <source>
        <dbReference type="EMBL" id="OXR28076.1"/>
    </source>
</evidence>
<name>A0ABX4DMS2_9PSED</name>
<dbReference type="EMBL" id="NIWU01000009">
    <property type="protein sequence ID" value="OXR28076.1"/>
    <property type="molecule type" value="Genomic_DNA"/>
</dbReference>
<sequence length="160" mass="16736">MLKARLGMTVGRRDDIAYSILLITPVLLYASIGANPLYTGSGYLVAVPAAVFVLGLIIRTPALFLTGTTAAAVATLLIYMNIMASLDHPEGLFGLGHVFSMPGMLVGAAASAWLLRYRVKASLPWIVAGVGFLGTALGFTVAQMVVCNTLMYCGPLSIGV</sequence>
<feature type="transmembrane region" description="Helical" evidence="1">
    <location>
        <begin position="94"/>
        <end position="115"/>
    </location>
</feature>
<dbReference type="Proteomes" id="UP000215455">
    <property type="component" value="Unassembled WGS sequence"/>
</dbReference>
<accession>A0ABX4DMS2</accession>
<evidence type="ECO:0000256" key="1">
    <source>
        <dbReference type="SAM" id="Phobius"/>
    </source>
</evidence>
<feature type="transmembrane region" description="Helical" evidence="1">
    <location>
        <begin position="63"/>
        <end position="82"/>
    </location>
</feature>
<reference evidence="2 3" key="1">
    <citation type="submission" date="2017-06" db="EMBL/GenBank/DDBJ databases">
        <authorList>
            <person name="Furmanczyk E.M."/>
        </authorList>
    </citation>
    <scope>NUCLEOTIDE SEQUENCE [LARGE SCALE GENOMIC DNA]</scope>
    <source>
        <strain evidence="2 3">DSM 16611</strain>
    </source>
</reference>
<proteinExistence type="predicted"/>
<protein>
    <submittedName>
        <fullName evidence="2">Uncharacterized protein</fullName>
    </submittedName>
</protein>
<gene>
    <name evidence="2" type="ORF">PSUM_28805</name>
</gene>